<dbReference type="SMART" id="SM00347">
    <property type="entry name" value="HTH_MARR"/>
    <property type="match status" value="1"/>
</dbReference>
<dbReference type="Pfam" id="PF12802">
    <property type="entry name" value="MarR_2"/>
    <property type="match status" value="1"/>
</dbReference>
<protein>
    <submittedName>
        <fullName evidence="2">MarR family transcriptional regulator</fullName>
    </submittedName>
</protein>
<dbReference type="InterPro" id="IPR036388">
    <property type="entry name" value="WH-like_DNA-bd_sf"/>
</dbReference>
<dbReference type="Gene3D" id="1.10.10.10">
    <property type="entry name" value="Winged helix-like DNA-binding domain superfamily/Winged helix DNA-binding domain"/>
    <property type="match status" value="1"/>
</dbReference>
<dbReference type="InterPro" id="IPR039422">
    <property type="entry name" value="MarR/SlyA-like"/>
</dbReference>
<dbReference type="SUPFAM" id="SSF46785">
    <property type="entry name" value="Winged helix' DNA-binding domain"/>
    <property type="match status" value="1"/>
</dbReference>
<evidence type="ECO:0000313" key="3">
    <source>
        <dbReference type="Proteomes" id="UP001161325"/>
    </source>
</evidence>
<dbReference type="GO" id="GO:0006950">
    <property type="term" value="P:response to stress"/>
    <property type="evidence" value="ECO:0007669"/>
    <property type="project" value="TreeGrafter"/>
</dbReference>
<dbReference type="RefSeq" id="WP_284348714.1">
    <property type="nucleotide sequence ID" value="NZ_BRXS01000001.1"/>
</dbReference>
<dbReference type="InterPro" id="IPR036390">
    <property type="entry name" value="WH_DNA-bd_sf"/>
</dbReference>
<dbReference type="InterPro" id="IPR000835">
    <property type="entry name" value="HTH_MarR-typ"/>
</dbReference>
<name>A0AA37V5K9_9BACT</name>
<evidence type="ECO:0000313" key="2">
    <source>
        <dbReference type="EMBL" id="GLC24266.1"/>
    </source>
</evidence>
<keyword evidence="3" id="KW-1185">Reference proteome</keyword>
<gene>
    <name evidence="2" type="ORF">rosag_07790</name>
</gene>
<dbReference type="PANTHER" id="PTHR33164:SF101">
    <property type="entry name" value="TRANSCRIPTIONAL REPRESSOR MPRA"/>
    <property type="match status" value="1"/>
</dbReference>
<dbReference type="PROSITE" id="PS50995">
    <property type="entry name" value="HTH_MARR_2"/>
    <property type="match status" value="1"/>
</dbReference>
<organism evidence="2 3">
    <name type="scientific">Roseisolibacter agri</name>
    <dbReference type="NCBI Taxonomy" id="2014610"/>
    <lineage>
        <taxon>Bacteria</taxon>
        <taxon>Pseudomonadati</taxon>
        <taxon>Gemmatimonadota</taxon>
        <taxon>Gemmatimonadia</taxon>
        <taxon>Gemmatimonadales</taxon>
        <taxon>Gemmatimonadaceae</taxon>
        <taxon>Roseisolibacter</taxon>
    </lineage>
</organism>
<dbReference type="GO" id="GO:0003700">
    <property type="term" value="F:DNA-binding transcription factor activity"/>
    <property type="evidence" value="ECO:0007669"/>
    <property type="project" value="InterPro"/>
</dbReference>
<comment type="caution">
    <text evidence="2">The sequence shown here is derived from an EMBL/GenBank/DDBJ whole genome shotgun (WGS) entry which is preliminary data.</text>
</comment>
<evidence type="ECO:0000259" key="1">
    <source>
        <dbReference type="PROSITE" id="PS50995"/>
    </source>
</evidence>
<proteinExistence type="predicted"/>
<feature type="domain" description="HTH marR-type" evidence="1">
    <location>
        <begin position="19"/>
        <end position="153"/>
    </location>
</feature>
<dbReference type="EMBL" id="BRXS01000001">
    <property type="protein sequence ID" value="GLC24266.1"/>
    <property type="molecule type" value="Genomic_DNA"/>
</dbReference>
<sequence>MPLTLRDEIRQTRPFQSLEQEAALSIERTSVVLKHRTQESLREFGITGTQLNVLRILRGAGPDGLCRNEIGERLVSQVPDVTRLLDRMEEAGLVTRERSTEDRRLVRTRITPDGLALLDRLDAPLVEMHREQLGHLSREQLQTLIDLLALVRQGG</sequence>
<dbReference type="PANTHER" id="PTHR33164">
    <property type="entry name" value="TRANSCRIPTIONAL REGULATOR, MARR FAMILY"/>
    <property type="match status" value="1"/>
</dbReference>
<reference evidence="2" key="1">
    <citation type="submission" date="2022-08" db="EMBL/GenBank/DDBJ databases">
        <title>Draft genome sequencing of Roseisolibacter agri AW1220.</title>
        <authorList>
            <person name="Tobiishi Y."/>
            <person name="Tonouchi A."/>
        </authorList>
    </citation>
    <scope>NUCLEOTIDE SEQUENCE</scope>
    <source>
        <strain evidence="2">AW1220</strain>
    </source>
</reference>
<dbReference type="Proteomes" id="UP001161325">
    <property type="component" value="Unassembled WGS sequence"/>
</dbReference>
<accession>A0AA37V5K9</accession>
<dbReference type="AlphaFoldDB" id="A0AA37V5K9"/>